<dbReference type="EMBL" id="JAHRIP010005855">
    <property type="protein sequence ID" value="MEQ2282055.1"/>
    <property type="molecule type" value="Genomic_DNA"/>
</dbReference>
<keyword evidence="3" id="KW-0443">Lipid metabolism</keyword>
<dbReference type="InterPro" id="IPR020845">
    <property type="entry name" value="AMP-binding_CS"/>
</dbReference>
<dbReference type="InterPro" id="IPR000873">
    <property type="entry name" value="AMP-dep_synth/lig_dom"/>
</dbReference>
<dbReference type="PROSITE" id="PS00455">
    <property type="entry name" value="AMP_BINDING"/>
    <property type="match status" value="1"/>
</dbReference>
<proteinExistence type="inferred from homology"/>
<comment type="similarity">
    <text evidence="1">Belongs to the ATP-dependent AMP-binding enzyme family.</text>
</comment>
<dbReference type="PANTHER" id="PTHR43107:SF10">
    <property type="entry name" value="LONG-CHAIN FATTY ACID TRANSPORT PROTEIN 6"/>
    <property type="match status" value="1"/>
</dbReference>
<comment type="caution">
    <text evidence="8">The sequence shown here is derived from an EMBL/GenBank/DDBJ whole genome shotgun (WGS) entry which is preliminary data.</text>
</comment>
<comment type="catalytic activity">
    <reaction evidence="4">
        <text>a very long-chain fatty acid + ATP + CoA = a very long-chain fatty acyl-CoA + AMP + diphosphate</text>
        <dbReference type="Rhea" id="RHEA:54536"/>
        <dbReference type="ChEBI" id="CHEBI:30616"/>
        <dbReference type="ChEBI" id="CHEBI:33019"/>
        <dbReference type="ChEBI" id="CHEBI:57287"/>
        <dbReference type="ChEBI" id="CHEBI:58950"/>
        <dbReference type="ChEBI" id="CHEBI:138261"/>
        <dbReference type="ChEBI" id="CHEBI:456215"/>
    </reaction>
    <physiologicalReaction direction="left-to-right" evidence="4">
        <dbReference type="Rhea" id="RHEA:54537"/>
    </physiologicalReaction>
</comment>
<dbReference type="Pfam" id="PF00501">
    <property type="entry name" value="AMP-binding"/>
    <property type="match status" value="1"/>
</dbReference>
<feature type="domain" description="AMP-dependent synthetase/ligase" evidence="7">
    <location>
        <begin position="30"/>
        <end position="105"/>
    </location>
</feature>
<dbReference type="SUPFAM" id="SSF56801">
    <property type="entry name" value="Acetyl-CoA synthetase-like"/>
    <property type="match status" value="1"/>
</dbReference>
<reference evidence="8 9" key="1">
    <citation type="submission" date="2021-06" db="EMBL/GenBank/DDBJ databases">
        <authorList>
            <person name="Palmer J.M."/>
        </authorList>
    </citation>
    <scope>NUCLEOTIDE SEQUENCE [LARGE SCALE GENOMIC DNA]</scope>
    <source>
        <strain evidence="8 9">AS_MEX2019</strain>
        <tissue evidence="8">Muscle</tissue>
    </source>
</reference>
<accession>A0ABV0XKR2</accession>
<evidence type="ECO:0000313" key="9">
    <source>
        <dbReference type="Proteomes" id="UP001469553"/>
    </source>
</evidence>
<evidence type="ECO:0000256" key="4">
    <source>
        <dbReference type="ARBA" id="ARBA00036527"/>
    </source>
</evidence>
<evidence type="ECO:0000259" key="7">
    <source>
        <dbReference type="Pfam" id="PF00501"/>
    </source>
</evidence>
<name>A0ABV0XKR2_9TELE</name>
<comment type="catalytic activity">
    <reaction evidence="6">
        <text>tetracosanoate + ATP + CoA = tetracosanoyl-CoA + AMP + diphosphate</text>
        <dbReference type="Rhea" id="RHEA:33639"/>
        <dbReference type="ChEBI" id="CHEBI:30616"/>
        <dbReference type="ChEBI" id="CHEBI:31014"/>
        <dbReference type="ChEBI" id="CHEBI:33019"/>
        <dbReference type="ChEBI" id="CHEBI:57287"/>
        <dbReference type="ChEBI" id="CHEBI:65052"/>
        <dbReference type="ChEBI" id="CHEBI:456215"/>
    </reaction>
    <physiologicalReaction direction="left-to-right" evidence="6">
        <dbReference type="Rhea" id="RHEA:33640"/>
    </physiologicalReaction>
</comment>
<sequence length="127" mass="13482">MKSHCEHRQVHTLQDKIDAASDCPVPAVLRATNSLKSPTLYIFTSGTTGLPKAAVITHLQSLKAAGGFWAFGATETDVIYIPLPLYHSAASLIGIGGTIELGRPLDLSEASVLSCDIKLIKQQSVPV</sequence>
<gene>
    <name evidence="8" type="ORF">AMECASPLE_036603</name>
</gene>
<keyword evidence="9" id="KW-1185">Reference proteome</keyword>
<dbReference type="PANTHER" id="PTHR43107">
    <property type="entry name" value="LONG-CHAIN FATTY ACID TRANSPORT PROTEIN"/>
    <property type="match status" value="1"/>
</dbReference>
<protein>
    <recommendedName>
        <fullName evidence="5">Long-chain-fatty-acid--CoA ligase</fullName>
    </recommendedName>
</protein>
<evidence type="ECO:0000256" key="2">
    <source>
        <dbReference type="ARBA" id="ARBA00022598"/>
    </source>
</evidence>
<evidence type="ECO:0000256" key="5">
    <source>
        <dbReference type="ARBA" id="ARBA00041297"/>
    </source>
</evidence>
<keyword evidence="2" id="KW-0436">Ligase</keyword>
<dbReference type="Proteomes" id="UP001469553">
    <property type="component" value="Unassembled WGS sequence"/>
</dbReference>
<dbReference type="Gene3D" id="3.40.50.12780">
    <property type="entry name" value="N-terminal domain of ligase-like"/>
    <property type="match status" value="1"/>
</dbReference>
<evidence type="ECO:0000256" key="3">
    <source>
        <dbReference type="ARBA" id="ARBA00023098"/>
    </source>
</evidence>
<evidence type="ECO:0000256" key="6">
    <source>
        <dbReference type="ARBA" id="ARBA00048666"/>
    </source>
</evidence>
<dbReference type="InterPro" id="IPR042099">
    <property type="entry name" value="ANL_N_sf"/>
</dbReference>
<evidence type="ECO:0000256" key="1">
    <source>
        <dbReference type="ARBA" id="ARBA00006432"/>
    </source>
</evidence>
<evidence type="ECO:0000313" key="8">
    <source>
        <dbReference type="EMBL" id="MEQ2282055.1"/>
    </source>
</evidence>
<organism evidence="8 9">
    <name type="scientific">Ameca splendens</name>
    <dbReference type="NCBI Taxonomy" id="208324"/>
    <lineage>
        <taxon>Eukaryota</taxon>
        <taxon>Metazoa</taxon>
        <taxon>Chordata</taxon>
        <taxon>Craniata</taxon>
        <taxon>Vertebrata</taxon>
        <taxon>Euteleostomi</taxon>
        <taxon>Actinopterygii</taxon>
        <taxon>Neopterygii</taxon>
        <taxon>Teleostei</taxon>
        <taxon>Neoteleostei</taxon>
        <taxon>Acanthomorphata</taxon>
        <taxon>Ovalentaria</taxon>
        <taxon>Atherinomorphae</taxon>
        <taxon>Cyprinodontiformes</taxon>
        <taxon>Goodeidae</taxon>
        <taxon>Ameca</taxon>
    </lineage>
</organism>